<sequence length="477" mass="50715">MTEESIPPQTGTDEAAGAETGGEPPSATVGAPTAVLSAAAPAGRGVELEECQFPGGCPNAIAYAGTGRRPKYCYQVVGGVMHDRGNAKRVLDGGAPARRRGEPDDPAPRPVTRAQQTVQAQVTGLVSRLEEASGELRDALGNLADPDAVAAEIAAARRAARAEIDQAQAGTDEAQARARTAEADAAAARRSAAASDEDAETAGQARQLAEDAQARAETERDDLAGQLSAVRAELETTQHALDEVRTERARLQRDLDTTQTELASAAQARDAAGAERDRLHGELTELTRTLEQVQADRDTALSGGERLRIERDTARAETAAARRDTERLRAERDQALTDRDTRAGERDTAREQAADARTQLAVAEATVTALRDQLDRDLDRERAYGQQRLDDADTRHHAREQELRDELAQLRAQLSGSGTSQDTSEGESPEPAGDAGPARGGRDRRRATNAPRPARRRRGADSAPGDAQTADPEGKPP</sequence>
<feature type="compositionally biased region" description="Basic and acidic residues" evidence="1">
    <location>
        <begin position="294"/>
        <end position="354"/>
    </location>
</feature>
<dbReference type="OrthoDB" id="3579638at2"/>
<feature type="compositionally biased region" description="Basic and acidic residues" evidence="1">
    <location>
        <begin position="372"/>
        <end position="408"/>
    </location>
</feature>
<accession>A0A1I5GWI0</accession>
<organism evidence="2 3">
    <name type="scientific">Pseudonocardia ammonioxydans</name>
    <dbReference type="NCBI Taxonomy" id="260086"/>
    <lineage>
        <taxon>Bacteria</taxon>
        <taxon>Bacillati</taxon>
        <taxon>Actinomycetota</taxon>
        <taxon>Actinomycetes</taxon>
        <taxon>Pseudonocardiales</taxon>
        <taxon>Pseudonocardiaceae</taxon>
        <taxon>Pseudonocardia</taxon>
    </lineage>
</organism>
<protein>
    <submittedName>
        <fullName evidence="2">Uncharacterized protein</fullName>
    </submittedName>
</protein>
<feature type="compositionally biased region" description="Low complexity" evidence="1">
    <location>
        <begin position="183"/>
        <end position="194"/>
    </location>
</feature>
<evidence type="ECO:0000313" key="3">
    <source>
        <dbReference type="Proteomes" id="UP000199614"/>
    </source>
</evidence>
<gene>
    <name evidence="2" type="ORF">SAMN05216207_10521</name>
</gene>
<dbReference type="Proteomes" id="UP000199614">
    <property type="component" value="Unassembled WGS sequence"/>
</dbReference>
<dbReference type="EMBL" id="FOUY01000052">
    <property type="protein sequence ID" value="SFO40253.1"/>
    <property type="molecule type" value="Genomic_DNA"/>
</dbReference>
<dbReference type="RefSeq" id="WP_093354495.1">
    <property type="nucleotide sequence ID" value="NZ_FOUY01000052.1"/>
</dbReference>
<feature type="compositionally biased region" description="Basic residues" evidence="1">
    <location>
        <begin position="442"/>
        <end position="458"/>
    </location>
</feature>
<feature type="region of interest" description="Disordered" evidence="1">
    <location>
        <begin position="1"/>
        <end position="32"/>
    </location>
</feature>
<evidence type="ECO:0000256" key="1">
    <source>
        <dbReference type="SAM" id="MobiDB-lite"/>
    </source>
</evidence>
<proteinExistence type="predicted"/>
<feature type="compositionally biased region" description="Basic and acidic residues" evidence="1">
    <location>
        <begin position="208"/>
        <end position="223"/>
    </location>
</feature>
<reference evidence="2 3" key="1">
    <citation type="submission" date="2016-10" db="EMBL/GenBank/DDBJ databases">
        <authorList>
            <person name="de Groot N.N."/>
        </authorList>
    </citation>
    <scope>NUCLEOTIDE SEQUENCE [LARGE SCALE GENOMIC DNA]</scope>
    <source>
        <strain evidence="2 3">CGMCC 4.1877</strain>
    </source>
</reference>
<dbReference type="Gene3D" id="1.10.287.2610">
    <property type="match status" value="1"/>
</dbReference>
<name>A0A1I5GWI0_PSUAM</name>
<feature type="compositionally biased region" description="Basic and acidic residues" evidence="1">
    <location>
        <begin position="272"/>
        <end position="285"/>
    </location>
</feature>
<feature type="region of interest" description="Disordered" evidence="1">
    <location>
        <begin position="370"/>
        <end position="477"/>
    </location>
</feature>
<dbReference type="STRING" id="260086.SAMN05216207_10521"/>
<keyword evidence="3" id="KW-1185">Reference proteome</keyword>
<dbReference type="AlphaFoldDB" id="A0A1I5GWI0"/>
<feature type="region of interest" description="Disordered" evidence="1">
    <location>
        <begin position="86"/>
        <end position="118"/>
    </location>
</feature>
<evidence type="ECO:0000313" key="2">
    <source>
        <dbReference type="EMBL" id="SFO40253.1"/>
    </source>
</evidence>
<feature type="region of interest" description="Disordered" evidence="1">
    <location>
        <begin position="250"/>
        <end position="357"/>
    </location>
</feature>
<feature type="region of interest" description="Disordered" evidence="1">
    <location>
        <begin position="162"/>
        <end position="226"/>
    </location>
</feature>
<feature type="compositionally biased region" description="Low complexity" evidence="1">
    <location>
        <begin position="10"/>
        <end position="32"/>
    </location>
</feature>
<feature type="compositionally biased region" description="Polar residues" evidence="1">
    <location>
        <begin position="412"/>
        <end position="423"/>
    </location>
</feature>